<dbReference type="KEGG" id="aco:Amico_0545"/>
<dbReference type="Proteomes" id="UP000002366">
    <property type="component" value="Chromosome"/>
</dbReference>
<dbReference type="InterPro" id="IPR007214">
    <property type="entry name" value="YbaK/aa-tRNA-synth-assoc-dom"/>
</dbReference>
<keyword evidence="2" id="KW-0436">Ligase</keyword>
<dbReference type="PANTHER" id="PTHR30411">
    <property type="entry name" value="CYTOPLASMIC PROTEIN"/>
    <property type="match status" value="1"/>
</dbReference>
<dbReference type="SUPFAM" id="SSF55826">
    <property type="entry name" value="YbaK/ProRS associated domain"/>
    <property type="match status" value="1"/>
</dbReference>
<dbReference type="STRING" id="572547.Amico_0545"/>
<proteinExistence type="predicted"/>
<reference evidence="2 3" key="1">
    <citation type="journal article" date="2010" name="Stand. Genomic Sci.">
        <title>Complete genome sequence of Aminobacterium colombiense type strain (ALA-1).</title>
        <authorList>
            <person name="Chertkov O."/>
            <person name="Sikorski J."/>
            <person name="Brambilla E."/>
            <person name="Lapidus A."/>
            <person name="Copeland A."/>
            <person name="Glavina Del Rio T."/>
            <person name="Nolan M."/>
            <person name="Lucas S."/>
            <person name="Tice H."/>
            <person name="Cheng J.F."/>
            <person name="Han C."/>
            <person name="Detter J.C."/>
            <person name="Bruce D."/>
            <person name="Tapia R."/>
            <person name="Goodwin L."/>
            <person name="Pitluck S."/>
            <person name="Liolios K."/>
            <person name="Ivanova N."/>
            <person name="Mavromatis K."/>
            <person name="Ovchinnikova G."/>
            <person name="Pati A."/>
            <person name="Chen A."/>
            <person name="Palaniappan K."/>
            <person name="Land M."/>
            <person name="Hauser L."/>
            <person name="Chang Y.J."/>
            <person name="Jeffries C.D."/>
            <person name="Spring S."/>
            <person name="Rohde M."/>
            <person name="Goker M."/>
            <person name="Bristow J."/>
            <person name="Eisen J.A."/>
            <person name="Markowitz V."/>
            <person name="Hugenholtz P."/>
            <person name="Kyrpides N.C."/>
            <person name="Klenk H.P."/>
        </authorList>
    </citation>
    <scope>NUCLEOTIDE SEQUENCE [LARGE SCALE GENOMIC DNA]</scope>
    <source>
        <strain evidence="3">DSM 12261 / ALA-1</strain>
    </source>
</reference>
<keyword evidence="2" id="KW-0030">Aminoacyl-tRNA synthetase</keyword>
<evidence type="ECO:0000313" key="3">
    <source>
        <dbReference type="Proteomes" id="UP000002366"/>
    </source>
</evidence>
<evidence type="ECO:0000259" key="1">
    <source>
        <dbReference type="Pfam" id="PF04073"/>
    </source>
</evidence>
<protein>
    <submittedName>
        <fullName evidence="2">YbaK/prolyl-tRNA synthetase associated region</fullName>
    </submittedName>
</protein>
<dbReference type="Pfam" id="PF04073">
    <property type="entry name" value="tRNA_edit"/>
    <property type="match status" value="1"/>
</dbReference>
<dbReference type="EMBL" id="CP001997">
    <property type="protein sequence ID" value="ADE56681.1"/>
    <property type="molecule type" value="Genomic_DNA"/>
</dbReference>
<name>D5EDP9_AMICL</name>
<dbReference type="eggNOG" id="COG2606">
    <property type="taxonomic scope" value="Bacteria"/>
</dbReference>
<dbReference type="GO" id="GO:0002161">
    <property type="term" value="F:aminoacyl-tRNA deacylase activity"/>
    <property type="evidence" value="ECO:0007669"/>
    <property type="project" value="InterPro"/>
</dbReference>
<dbReference type="CDD" id="cd04333">
    <property type="entry name" value="ProX_deacylase"/>
    <property type="match status" value="1"/>
</dbReference>
<dbReference type="PANTHER" id="PTHR30411:SF1">
    <property type="entry name" value="CYTOPLASMIC PROTEIN"/>
    <property type="match status" value="1"/>
</dbReference>
<dbReference type="HOGENOM" id="CLU_094875_0_2_0"/>
<dbReference type="RefSeq" id="WP_013047947.1">
    <property type="nucleotide sequence ID" value="NC_014011.1"/>
</dbReference>
<keyword evidence="3" id="KW-1185">Reference proteome</keyword>
<dbReference type="AlphaFoldDB" id="D5EDP9"/>
<dbReference type="Gene3D" id="3.90.960.10">
    <property type="entry name" value="YbaK/aminoacyl-tRNA synthetase-associated domain"/>
    <property type="match status" value="1"/>
</dbReference>
<dbReference type="GO" id="GO:0004812">
    <property type="term" value="F:aminoacyl-tRNA ligase activity"/>
    <property type="evidence" value="ECO:0007669"/>
    <property type="project" value="UniProtKB-KW"/>
</dbReference>
<evidence type="ECO:0000313" key="2">
    <source>
        <dbReference type="EMBL" id="ADE56681.1"/>
    </source>
</evidence>
<organism evidence="2 3">
    <name type="scientific">Aminobacterium colombiense (strain DSM 12261 / ALA-1)</name>
    <dbReference type="NCBI Taxonomy" id="572547"/>
    <lineage>
        <taxon>Bacteria</taxon>
        <taxon>Thermotogati</taxon>
        <taxon>Synergistota</taxon>
        <taxon>Synergistia</taxon>
        <taxon>Synergistales</taxon>
        <taxon>Aminobacteriaceae</taxon>
        <taxon>Aminobacterium</taxon>
    </lineage>
</organism>
<sequence length="162" mass="17802">MSTELVFDPVANVTAFLRENGYDVNITISCQTIFTVDDAALAVGAPAEHILKTLLLLVDEKPVLALMSGPNRVDLKKVKQVFGAKKTKMASPDFVYGYSGYKIGGVPPVGYPEKIPAVLDEDLFRYETVWAAAGTDHAFFPISPERLQILTEGRKADIKKER</sequence>
<accession>D5EDP9</accession>
<feature type="domain" description="YbaK/aminoacyl-tRNA synthetase-associated" evidence="1">
    <location>
        <begin position="33"/>
        <end position="148"/>
    </location>
</feature>
<dbReference type="InterPro" id="IPR036754">
    <property type="entry name" value="YbaK/aa-tRNA-synt-asso_dom_sf"/>
</dbReference>
<gene>
    <name evidence="2" type="ordered locus">Amico_0545</name>
</gene>